<organism evidence="3 4">
    <name type="scientific">Moheibacter sediminis</name>
    <dbReference type="NCBI Taxonomy" id="1434700"/>
    <lineage>
        <taxon>Bacteria</taxon>
        <taxon>Pseudomonadati</taxon>
        <taxon>Bacteroidota</taxon>
        <taxon>Flavobacteriia</taxon>
        <taxon>Flavobacteriales</taxon>
        <taxon>Weeksellaceae</taxon>
        <taxon>Moheibacter</taxon>
    </lineage>
</organism>
<dbReference type="InterPro" id="IPR024079">
    <property type="entry name" value="MetalloPept_cat_dom_sf"/>
</dbReference>
<dbReference type="GO" id="GO:0006509">
    <property type="term" value="P:membrane protein ectodomain proteolysis"/>
    <property type="evidence" value="ECO:0007669"/>
    <property type="project" value="TreeGrafter"/>
</dbReference>
<dbReference type="STRING" id="1434700.SAMN06296427_108133"/>
<dbReference type="PROSITE" id="PS50215">
    <property type="entry name" value="ADAM_MEPRO"/>
    <property type="match status" value="1"/>
</dbReference>
<dbReference type="RefSeq" id="WP_084018006.1">
    <property type="nucleotide sequence ID" value="NZ_FWXS01000008.1"/>
</dbReference>
<dbReference type="Gene3D" id="3.40.390.10">
    <property type="entry name" value="Collagenase (Catalytic Domain)"/>
    <property type="match status" value="1"/>
</dbReference>
<dbReference type="OrthoDB" id="1182309at2"/>
<dbReference type="PANTHER" id="PTHR11905">
    <property type="entry name" value="ADAM A DISINTEGRIN AND METALLOPROTEASE DOMAIN"/>
    <property type="match status" value="1"/>
</dbReference>
<evidence type="ECO:0000313" key="4">
    <source>
        <dbReference type="Proteomes" id="UP000192393"/>
    </source>
</evidence>
<reference evidence="3 4" key="1">
    <citation type="submission" date="2017-04" db="EMBL/GenBank/DDBJ databases">
        <authorList>
            <person name="Afonso C.L."/>
            <person name="Miller P.J."/>
            <person name="Scott M.A."/>
            <person name="Spackman E."/>
            <person name="Goraichik I."/>
            <person name="Dimitrov K.M."/>
            <person name="Suarez D.L."/>
            <person name="Swayne D.E."/>
        </authorList>
    </citation>
    <scope>NUCLEOTIDE SEQUENCE [LARGE SCALE GENOMIC DNA]</scope>
    <source>
        <strain evidence="3 4">CGMCC 1.12708</strain>
    </source>
</reference>
<name>A0A1W2C4P4_9FLAO</name>
<dbReference type="NCBIfam" id="TIGR04183">
    <property type="entry name" value="Por_Secre_tail"/>
    <property type="match status" value="1"/>
</dbReference>
<dbReference type="SUPFAM" id="SSF55486">
    <property type="entry name" value="Metalloproteases ('zincins'), catalytic domain"/>
    <property type="match status" value="1"/>
</dbReference>
<dbReference type="InterPro" id="IPR026444">
    <property type="entry name" value="Secre_tail"/>
</dbReference>
<dbReference type="InterPro" id="IPR001590">
    <property type="entry name" value="Peptidase_M12B"/>
</dbReference>
<evidence type="ECO:0000259" key="2">
    <source>
        <dbReference type="PROSITE" id="PS50215"/>
    </source>
</evidence>
<dbReference type="Pfam" id="PF13688">
    <property type="entry name" value="Reprolysin_5"/>
    <property type="match status" value="1"/>
</dbReference>
<keyword evidence="4" id="KW-1185">Reference proteome</keyword>
<keyword evidence="1" id="KW-0732">Signal</keyword>
<dbReference type="Pfam" id="PF18962">
    <property type="entry name" value="Por_Secre_tail"/>
    <property type="match status" value="1"/>
</dbReference>
<dbReference type="AlphaFoldDB" id="A0A1W2C4P4"/>
<dbReference type="EMBL" id="FWXS01000008">
    <property type="protein sequence ID" value="SMC80113.1"/>
    <property type="molecule type" value="Genomic_DNA"/>
</dbReference>
<evidence type="ECO:0000256" key="1">
    <source>
        <dbReference type="ARBA" id="ARBA00022729"/>
    </source>
</evidence>
<accession>A0A1W2C4P4</accession>
<dbReference type="PANTHER" id="PTHR11905:SF159">
    <property type="entry name" value="ADAM METALLOPROTEASE"/>
    <property type="match status" value="1"/>
</dbReference>
<feature type="domain" description="Peptidase M12B" evidence="2">
    <location>
        <begin position="215"/>
        <end position="399"/>
    </location>
</feature>
<sequence length="520" mass="58113">MKNFFLCCMIPLCIGIHAQSTKSVARQINDLVIQKVEFPKFDILTETSRKNAEVDKVVNFSTLATINTSSLKSIYELKLNTLEISIPYQGEEVVIQLYQVDIFTDAFTVRTNKKNSYDYKPGVYYRGIIKGDAHSLASFNFFEDKFSGIVSNSELKNLNIGLLTVPGNKTNYVVYSDADLKVENNWTCGTEHLTQNSHIDSPSSMTFESATTTEKCVTMYYEMDYGLFTANGSDLDETMDWMSAAFNNLKTLYENDDITIALNEVFIWETMDPYQGAGDMVDYLLAFRDERPDFAGDTGQLIGINDDSGGGVAIVIDGLCSEQNHSYTHVDFNYQTIPTFSFTIFLMAHENGHIFGSPHTHACAWNGNNTAIDGCPGGVEGDCSLPGSPTEGGTIMSYCHFSTGINLSLGFGPQPKTLIINTVNNRECLSSDCTFTMSIEDINEFTDYSYYPNPVKDRLNISAKNEILEIKVFNMAGKKLRTQTVKSLDSQIDFSHYPSGTYIVELKFKEKPVTFKVIKK</sequence>
<dbReference type="Proteomes" id="UP000192393">
    <property type="component" value="Unassembled WGS sequence"/>
</dbReference>
<evidence type="ECO:0000313" key="3">
    <source>
        <dbReference type="EMBL" id="SMC80113.1"/>
    </source>
</evidence>
<proteinExistence type="predicted"/>
<protein>
    <submittedName>
        <fullName evidence="3">Por secretion system C-terminal sorting domain-containing protein</fullName>
    </submittedName>
</protein>
<dbReference type="GO" id="GO:0004222">
    <property type="term" value="F:metalloendopeptidase activity"/>
    <property type="evidence" value="ECO:0007669"/>
    <property type="project" value="InterPro"/>
</dbReference>
<gene>
    <name evidence="3" type="ORF">SAMN06296427_108133</name>
</gene>